<organism evidence="2 3">
    <name type="scientific">Mycoplasma capricolum subsp. capripneumoniae 87001</name>
    <dbReference type="NCBI Taxonomy" id="1124992"/>
    <lineage>
        <taxon>Bacteria</taxon>
        <taxon>Bacillati</taxon>
        <taxon>Mycoplasmatota</taxon>
        <taxon>Mollicutes</taxon>
        <taxon>Mycoplasmataceae</taxon>
        <taxon>Mycoplasma</taxon>
    </lineage>
</organism>
<dbReference type="KEGG" id="mcai:MCCG_0377"/>
<dbReference type="Pfam" id="PF03382">
    <property type="entry name" value="DUF285"/>
    <property type="match status" value="3"/>
</dbReference>
<reference evidence="2 3" key="1">
    <citation type="submission" date="2013-12" db="EMBL/GenBank/DDBJ databases">
        <authorList>
            <person name="Wang R."/>
            <person name="Li Y."/>
            <person name="Zheng H."/>
            <person name="Xin J."/>
        </authorList>
    </citation>
    <scope>NUCLEOTIDE SEQUENCE [LARGE SCALE GENOMIC DNA]</scope>
    <source>
        <strain evidence="2 3">87001</strain>
    </source>
</reference>
<evidence type="ECO:0000256" key="1">
    <source>
        <dbReference type="SAM" id="SignalP"/>
    </source>
</evidence>
<dbReference type="InterPro" id="IPR054816">
    <property type="entry name" value="Lipoprotein_mollicutes-type_CS"/>
</dbReference>
<feature type="signal peptide" evidence="1">
    <location>
        <begin position="1"/>
        <end position="19"/>
    </location>
</feature>
<dbReference type="Proteomes" id="UP000031910">
    <property type="component" value="Chromosome"/>
</dbReference>
<keyword evidence="2" id="KW-0449">Lipoprotein</keyword>
<feature type="chain" id="PRO_5040286063" evidence="1">
    <location>
        <begin position="20"/>
        <end position="478"/>
    </location>
</feature>
<dbReference type="InterPro" id="IPR011889">
    <property type="entry name" value="Liste_lipo_26"/>
</dbReference>
<keyword evidence="3" id="KW-1185">Reference proteome</keyword>
<accession>A0A9N7BPA0</accession>
<evidence type="ECO:0000313" key="3">
    <source>
        <dbReference type="Proteomes" id="UP000031910"/>
    </source>
</evidence>
<evidence type="ECO:0000313" key="2">
    <source>
        <dbReference type="EMBL" id="AJK51351.1"/>
    </source>
</evidence>
<keyword evidence="1" id="KW-0732">Signal</keyword>
<dbReference type="EMBL" id="CP006959">
    <property type="protein sequence ID" value="AJK51351.1"/>
    <property type="molecule type" value="Genomic_DNA"/>
</dbReference>
<sequence length="478" mass="55320">MKKLLIVLGSMTLIATVSASVIACKTTDSTISETQLAQKVQTIWNDNFKNKITSAKNYSMIIEMVKDKLNNPKEKELISLSNQEELKNRPIKKQENQKINIKIGERNISLDFGEVKEGKKLTKYRDPKTNEIKTTDAKDFSDKSNTELNEVKEIIEIGYYEHKDNHDADKLHIRAVAMPTSIQIVPKELPKEITSTRSMFWDAKEFNQDISMWDTSNLETIDQMFVGAKKFNQDISKWDVSNVRIMDYALSETEDFNQDLSNWNVGNVTSMKQMFSKSKFNNGQRPLTWNEKTKNVKTMYTMFAKNPVFNQDISKWDVSNVTDMTQMFLEAKEFNQDLSNWNVGNVKKMRFMFGSAEKFDNKGKSLNSWNVSKVEDMGNMFNKAKIFNQDISNWKTSSLTNIEAMFLGAEKFDQDLSKWDAKKIKTYAGYQKGANKWTESSKWPKINGQQKNNIILMSFINSFFYALKLNLLNKTFNI</sequence>
<dbReference type="NCBIfam" id="NF038029">
    <property type="entry name" value="LP_plasma"/>
    <property type="match status" value="1"/>
</dbReference>
<dbReference type="AlphaFoldDB" id="A0A9N7BPA0"/>
<gene>
    <name evidence="2" type="ORF">MCCG_0377</name>
</gene>
<protein>
    <submittedName>
        <fullName evidence="2">Lipoprotein</fullName>
    </submittedName>
</protein>
<name>A0A9N7BPA0_MYCCC</name>
<proteinExistence type="predicted"/>
<dbReference type="InterPro" id="IPR005046">
    <property type="entry name" value="DUF285"/>
</dbReference>
<dbReference type="NCBIfam" id="TIGR02167">
    <property type="entry name" value="Liste_lipo_26"/>
    <property type="match status" value="3"/>
</dbReference>
<dbReference type="PROSITE" id="PS51257">
    <property type="entry name" value="PROKAR_LIPOPROTEIN"/>
    <property type="match status" value="1"/>
</dbReference>
<dbReference type="RefSeq" id="WP_080773998.1">
    <property type="nucleotide sequence ID" value="NZ_CP006959.1"/>
</dbReference>